<dbReference type="AlphaFoldDB" id="A0A348W759"/>
<dbReference type="InterPro" id="IPR054612">
    <property type="entry name" value="Phage_capsid-like_C"/>
</dbReference>
<dbReference type="Gene3D" id="3.30.2400.10">
    <property type="entry name" value="Major capsid protein gp5"/>
    <property type="match status" value="1"/>
</dbReference>
<evidence type="ECO:0000259" key="3">
    <source>
        <dbReference type="Pfam" id="PF05065"/>
    </source>
</evidence>
<comment type="caution">
    <text evidence="4">The sequence shown here is derived from an EMBL/GenBank/DDBJ whole genome shotgun (WGS) entry which is preliminary data.</text>
</comment>
<keyword evidence="2" id="KW-0732">Signal</keyword>
<dbReference type="Pfam" id="PF05065">
    <property type="entry name" value="Phage_capsid"/>
    <property type="match status" value="1"/>
</dbReference>
<comment type="subcellular location">
    <subcellularLocation>
        <location evidence="1">Virion</location>
    </subcellularLocation>
</comment>
<dbReference type="InterPro" id="IPR024455">
    <property type="entry name" value="Phage_capsid"/>
</dbReference>
<feature type="domain" description="Phage capsid-like C-terminal" evidence="3">
    <location>
        <begin position="163"/>
        <end position="432"/>
    </location>
</feature>
<dbReference type="RefSeq" id="WP_339853377.1">
    <property type="nucleotide sequence ID" value="NZ_CAXAXR010000005.1"/>
</dbReference>
<dbReference type="Gene3D" id="3.30.2320.10">
    <property type="entry name" value="hypothetical protein PF0899 domain"/>
    <property type="match status" value="1"/>
</dbReference>
<name>A0A348W759_9RHOB</name>
<evidence type="ECO:0000313" key="5">
    <source>
        <dbReference type="Proteomes" id="UP000264719"/>
    </source>
</evidence>
<evidence type="ECO:0000256" key="2">
    <source>
        <dbReference type="SAM" id="SignalP"/>
    </source>
</evidence>
<sequence>MGKHLMPAVAMAAVSAVMPAAVIGAPRMDAAGAVEKLLGEVKQELDRVGNDVRKTAEQALDQAKKSGDVTAEVKQAADNLLSQFHSLSGAQQKLEGKLEALETRNLDLEQVVAQGLGGGAGSVQTLGQEIAESDALKAYVERGLQGSVVLRPSNVITTAAGSGGGVIWPDQERDPVNMPQQRLPLRALLSQASTESDVVKYAKQTTRANGAAMVAEGVAAPESSYGWTQTEVNVRKIAHVTHVSEEALADGGQLQALIDGELRYGVDLVEEMQMLAGDGTGQNLTGMVTEATAFSAPATLPNATRIDRLRLGLLQVALANYAANGITLHPTDWAAIELLKDTTGRYVFGNPNEQSTPRLWGLDVVPTLSHSAGSWMVGSFKMAATLYDRKETEVLISTEHDQNFVEGLVTMKATKRLALAIKRPAALVAGDFTFA</sequence>
<dbReference type="Proteomes" id="UP000264719">
    <property type="component" value="Unassembled WGS sequence"/>
</dbReference>
<gene>
    <name evidence="4" type="ORF">DCS45_00660</name>
</gene>
<evidence type="ECO:0000256" key="1">
    <source>
        <dbReference type="ARBA" id="ARBA00004328"/>
    </source>
</evidence>
<dbReference type="NCBIfam" id="TIGR01554">
    <property type="entry name" value="major_cap_HK97"/>
    <property type="match status" value="1"/>
</dbReference>
<proteinExistence type="predicted"/>
<protein>
    <submittedName>
        <fullName evidence="4">Phage major capsid protein</fullName>
    </submittedName>
</protein>
<accession>A0A348W759</accession>
<dbReference type="EMBL" id="DMVW01000012">
    <property type="protein sequence ID" value="HAR50371.1"/>
    <property type="molecule type" value="Genomic_DNA"/>
</dbReference>
<reference evidence="4 5" key="1">
    <citation type="journal article" date="2018" name="Nat. Biotechnol.">
        <title>A standardized bacterial taxonomy based on genome phylogeny substantially revises the tree of life.</title>
        <authorList>
            <person name="Parks D.H."/>
            <person name="Chuvochina M."/>
            <person name="Waite D.W."/>
            <person name="Rinke C."/>
            <person name="Skarshewski A."/>
            <person name="Chaumeil P.A."/>
            <person name="Hugenholtz P."/>
        </authorList>
    </citation>
    <scope>NUCLEOTIDE SEQUENCE [LARGE SCALE GENOMIC DNA]</scope>
    <source>
        <strain evidence="4">UBA9169</strain>
    </source>
</reference>
<feature type="signal peptide" evidence="2">
    <location>
        <begin position="1"/>
        <end position="20"/>
    </location>
</feature>
<organism evidence="4 5">
    <name type="scientific">Roseovarius nubinhibens</name>
    <dbReference type="NCBI Taxonomy" id="314263"/>
    <lineage>
        <taxon>Bacteria</taxon>
        <taxon>Pseudomonadati</taxon>
        <taxon>Pseudomonadota</taxon>
        <taxon>Alphaproteobacteria</taxon>
        <taxon>Rhodobacterales</taxon>
        <taxon>Roseobacteraceae</taxon>
        <taxon>Roseovarius</taxon>
    </lineage>
</organism>
<dbReference type="SUPFAM" id="SSF56563">
    <property type="entry name" value="Major capsid protein gp5"/>
    <property type="match status" value="1"/>
</dbReference>
<feature type="chain" id="PRO_5016709540" evidence="2">
    <location>
        <begin position="21"/>
        <end position="435"/>
    </location>
</feature>
<evidence type="ECO:0000313" key="4">
    <source>
        <dbReference type="EMBL" id="HAR50371.1"/>
    </source>
</evidence>